<proteinExistence type="predicted"/>
<dbReference type="RefSeq" id="WP_056378768.1">
    <property type="nucleotide sequence ID" value="NZ_BPQD01000014.1"/>
</dbReference>
<dbReference type="Proteomes" id="UP001224644">
    <property type="component" value="Unassembled WGS sequence"/>
</dbReference>
<dbReference type="InterPro" id="IPR018684">
    <property type="entry name" value="DUF2171"/>
</dbReference>
<protein>
    <submittedName>
        <fullName evidence="1">DUF2171 domain-containing protein</fullName>
    </submittedName>
</protein>
<keyword evidence="2" id="KW-1185">Reference proteome</keyword>
<evidence type="ECO:0000313" key="2">
    <source>
        <dbReference type="Proteomes" id="UP001224644"/>
    </source>
</evidence>
<comment type="caution">
    <text evidence="1">The sequence shown here is derived from an EMBL/GenBank/DDBJ whole genome shotgun (WGS) entry which is preliminary data.</text>
</comment>
<name>A0ABT8BJL6_9HYPH</name>
<organism evidence="1 2">
    <name type="scientific">Methylobacterium adhaesivum</name>
    <dbReference type="NCBI Taxonomy" id="333297"/>
    <lineage>
        <taxon>Bacteria</taxon>
        <taxon>Pseudomonadati</taxon>
        <taxon>Pseudomonadota</taxon>
        <taxon>Alphaproteobacteria</taxon>
        <taxon>Hyphomicrobiales</taxon>
        <taxon>Methylobacteriaceae</taxon>
        <taxon>Methylobacterium</taxon>
    </lineage>
</organism>
<dbReference type="InterPro" id="IPR011033">
    <property type="entry name" value="PRC_barrel-like_sf"/>
</dbReference>
<evidence type="ECO:0000313" key="1">
    <source>
        <dbReference type="EMBL" id="MDN3591695.1"/>
    </source>
</evidence>
<reference evidence="2" key="1">
    <citation type="journal article" date="2019" name="Int. J. Syst. Evol. Microbiol.">
        <title>The Global Catalogue of Microorganisms (GCM) 10K type strain sequencing project: providing services to taxonomists for standard genome sequencing and annotation.</title>
        <authorList>
            <consortium name="The Broad Institute Genomics Platform"/>
            <consortium name="The Broad Institute Genome Sequencing Center for Infectious Disease"/>
            <person name="Wu L."/>
            <person name="Ma J."/>
        </authorList>
    </citation>
    <scope>NUCLEOTIDE SEQUENCE [LARGE SCALE GENOMIC DNA]</scope>
    <source>
        <strain evidence="2">CECT 7069</strain>
    </source>
</reference>
<dbReference type="SUPFAM" id="SSF50346">
    <property type="entry name" value="PRC-barrel domain"/>
    <property type="match status" value="1"/>
</dbReference>
<dbReference type="EMBL" id="JAUFPX010000012">
    <property type="protein sequence ID" value="MDN3591695.1"/>
    <property type="molecule type" value="Genomic_DNA"/>
</dbReference>
<sequence length="83" mass="9164">MVKPTDIAEHMEVLSADGLHVGTVDHMEGDQLIKLTRTDPAAHGRHHLLPLAWVDHVDERVHLTATAADVRAQWEDDEGTVGK</sequence>
<accession>A0ABT8BJL6</accession>
<gene>
    <name evidence="1" type="ORF">QWZ12_13905</name>
</gene>
<dbReference type="Pfam" id="PF09939">
    <property type="entry name" value="DUF2171"/>
    <property type="match status" value="1"/>
</dbReference>